<dbReference type="GO" id="GO:0009507">
    <property type="term" value="C:chloroplast"/>
    <property type="evidence" value="ECO:0007669"/>
    <property type="project" value="TreeGrafter"/>
</dbReference>
<accession>A0A6L2JB86</accession>
<feature type="repeat" description="PPR" evidence="3">
    <location>
        <begin position="1158"/>
        <end position="1192"/>
    </location>
</feature>
<keyword evidence="2" id="KW-0677">Repeat</keyword>
<dbReference type="Pfam" id="PF05699">
    <property type="entry name" value="Dimer_Tnp_hAT"/>
    <property type="match status" value="1"/>
</dbReference>
<dbReference type="GO" id="GO:0046983">
    <property type="term" value="F:protein dimerization activity"/>
    <property type="evidence" value="ECO:0007669"/>
    <property type="project" value="InterPro"/>
</dbReference>
<dbReference type="PANTHER" id="PTHR47936">
    <property type="entry name" value="PPR_LONG DOMAIN-CONTAINING PROTEIN"/>
    <property type="match status" value="1"/>
</dbReference>
<feature type="repeat" description="PPR" evidence="3">
    <location>
        <begin position="670"/>
        <end position="704"/>
    </location>
</feature>
<name>A0A6L2JB86_TANCI</name>
<dbReference type="Pfam" id="PF01535">
    <property type="entry name" value="PPR"/>
    <property type="match status" value="6"/>
</dbReference>
<evidence type="ECO:0000256" key="3">
    <source>
        <dbReference type="PROSITE-ProRule" id="PRU00708"/>
    </source>
</evidence>
<feature type="repeat" description="PPR" evidence="3">
    <location>
        <begin position="1123"/>
        <end position="1157"/>
    </location>
</feature>
<dbReference type="GO" id="GO:0010019">
    <property type="term" value="P:chloroplast-nucleus signaling pathway"/>
    <property type="evidence" value="ECO:0007669"/>
    <property type="project" value="TreeGrafter"/>
</dbReference>
<proteinExistence type="inferred from homology"/>
<dbReference type="EMBL" id="BKCJ010000559">
    <property type="protein sequence ID" value="GEU34273.1"/>
    <property type="molecule type" value="Genomic_DNA"/>
</dbReference>
<feature type="repeat" description="PPR" evidence="3">
    <location>
        <begin position="984"/>
        <end position="1018"/>
    </location>
</feature>
<feature type="repeat" description="PPR" evidence="3">
    <location>
        <begin position="1019"/>
        <end position="1053"/>
    </location>
</feature>
<feature type="repeat" description="PPR" evidence="3">
    <location>
        <begin position="705"/>
        <end position="739"/>
    </location>
</feature>
<feature type="repeat" description="PPR" evidence="3">
    <location>
        <begin position="527"/>
        <end position="561"/>
    </location>
</feature>
<feature type="domain" description="HAT C-terminal dimerisation" evidence="4">
    <location>
        <begin position="135"/>
        <end position="192"/>
    </location>
</feature>
<reference evidence="5" key="1">
    <citation type="journal article" date="2019" name="Sci. Rep.">
        <title>Draft genome of Tanacetum cinerariifolium, the natural source of mosquito coil.</title>
        <authorList>
            <person name="Yamashiro T."/>
            <person name="Shiraishi A."/>
            <person name="Satake H."/>
            <person name="Nakayama K."/>
        </authorList>
    </citation>
    <scope>NUCLEOTIDE SEQUENCE</scope>
</reference>
<dbReference type="NCBIfam" id="TIGR00756">
    <property type="entry name" value="PPR"/>
    <property type="match status" value="9"/>
</dbReference>
<dbReference type="SUPFAM" id="SSF53098">
    <property type="entry name" value="Ribonuclease H-like"/>
    <property type="match status" value="2"/>
</dbReference>
<dbReference type="AlphaFoldDB" id="A0A6L2JB86"/>
<dbReference type="PANTHER" id="PTHR47936:SF1">
    <property type="entry name" value="PENTATRICOPEPTIDE REPEAT-CONTAINING PROTEIN GUN1, CHLOROPLASTIC"/>
    <property type="match status" value="1"/>
</dbReference>
<feature type="repeat" description="PPR" evidence="3">
    <location>
        <begin position="1088"/>
        <end position="1122"/>
    </location>
</feature>
<dbReference type="FunFam" id="1.25.40.10:FF:003613">
    <property type="entry name" value="Pentatricopeptide repeat-containing protein At3g23020"/>
    <property type="match status" value="1"/>
</dbReference>
<sequence length="1225" mass="139226">MQPRYTHVSRSTLKRDAMRLWLAAKQEIIDSFCNFNACVNLTTDVWSAPHGVPGSYMYVTAHWIEPGTWQMMKRLISFEEFLSSHTGHALFKMLIKVLTNFNLEDKVMSITLDNASNNTSAMDKLKLKYVPPMEEKETMFPVLSRMAMDLTSVQASSVASESAFSTSGRVLSIRRTRLTPAFLEMCMCLKDHLDAKERKQDKCPLETPLDFEEEVFDDEVQRNEAILLSNEEIALDANASSKDTLSPGGPRGSVLSIRRTRLTPTSLEMCMCLKDHLDAKERKQDKCPLETPLDFEEDVFDDEVQRNKAISLSDEEIALDANGSSECTMSPGGPRSIKCYAHLDSKKKPNNSVLLRLSDHRTLIVFPNASFIKPRASKLDTEYVDRPVDITNDNNLLTQNPKLCNTRRRNIWTRLDGLKTTPKLDNSVHESVRLERTSVDELGTDYVFGVDVESSVGRCNFVLEKLENDGRDDEAMKFFDWMRVNGKLARNVSGYNLALRVLGRRQDWDGAEKLIFEMENESGCEVGFRVFNTLIYACCKRGNVGVGNKWFKMMLEKGVEPNVATFGMVMSLYQKGGGGADVVGDAEFAFSEMRRFGVVCNSAYSAMITMYTRIGLYVKAEEIIGFLREDKVVLNRENWLVLLNAYSQSGKLDEAEKVLASMHEVGFAPHIVAYNTLITGYGKVSNMEDAERVFQNLVSAGLEPDESTYRTMVEGWGRVHELNKAEWYYKEMNRLGFKPNSSNLFTMINLQAKHGDEEGAVRTIDDMMTIGCQLSSILSIVLQAYEKAERFEKVPFVVKGLLYNHVLNNQTSCSILVMAYVKHSLVDDAIEVLRIKKWKDKVFEDSLYHLLICTCKELGRLDNSIKIYISMPKRDKPNLHITCTMIDIYSCLNQFSEAESLYIKLKSKDIALDLIAFSIVVRMYVKSGSLNDACSVLEVMEKQKNIVPDIYLFRDMLRIYQRLGMVNKLADLYYKILKAGLSWDQEMYNCVINCCARALPIDELSRLFNDMIKHGFSPNTITFNVMLDVYGKSGLFKKVRQVFWMAKKQGCVDVVSYNTIVAAYGKGKDLRNMASVAKRMKLTGFSVSLEAYNCMLDAYGKAGEIEKFKNVLLRMKESNCRSDHYTFNIMINMYGEKGWIEEVGDVLMELKESGMKPDICGYNSLIKAYGIAGMVEDAVDLVREMRQNGIEPDRLTYTNLISALQKNDMILEALKWSLWMKQMGI</sequence>
<evidence type="ECO:0000313" key="5">
    <source>
        <dbReference type="EMBL" id="GEU34273.1"/>
    </source>
</evidence>
<dbReference type="InterPro" id="IPR011990">
    <property type="entry name" value="TPR-like_helical_dom_sf"/>
</dbReference>
<evidence type="ECO:0000256" key="1">
    <source>
        <dbReference type="ARBA" id="ARBA00007626"/>
    </source>
</evidence>
<protein>
    <submittedName>
        <fullName evidence="5">Pentatricopeptide repeat-containing protein At4g30825, chloroplastic</fullName>
    </submittedName>
</protein>
<dbReference type="Pfam" id="PF13041">
    <property type="entry name" value="PPR_2"/>
    <property type="match status" value="5"/>
</dbReference>
<organism evidence="5">
    <name type="scientific">Tanacetum cinerariifolium</name>
    <name type="common">Dalmatian daisy</name>
    <name type="synonym">Chrysanthemum cinerariifolium</name>
    <dbReference type="NCBI Taxonomy" id="118510"/>
    <lineage>
        <taxon>Eukaryota</taxon>
        <taxon>Viridiplantae</taxon>
        <taxon>Streptophyta</taxon>
        <taxon>Embryophyta</taxon>
        <taxon>Tracheophyta</taxon>
        <taxon>Spermatophyta</taxon>
        <taxon>Magnoliopsida</taxon>
        <taxon>eudicotyledons</taxon>
        <taxon>Gunneridae</taxon>
        <taxon>Pentapetalae</taxon>
        <taxon>asterids</taxon>
        <taxon>campanulids</taxon>
        <taxon>Asterales</taxon>
        <taxon>Asteraceae</taxon>
        <taxon>Asteroideae</taxon>
        <taxon>Anthemideae</taxon>
        <taxon>Anthemidinae</taxon>
        <taxon>Tanacetum</taxon>
    </lineage>
</organism>
<dbReference type="PROSITE" id="PS51375">
    <property type="entry name" value="PPR"/>
    <property type="match status" value="9"/>
</dbReference>
<dbReference type="GO" id="GO:0031930">
    <property type="term" value="P:mitochondria-nucleus signaling pathway"/>
    <property type="evidence" value="ECO:0007669"/>
    <property type="project" value="TreeGrafter"/>
</dbReference>
<dbReference type="InterPro" id="IPR008906">
    <property type="entry name" value="HATC_C_dom"/>
</dbReference>
<comment type="caution">
    <text evidence="5">The sequence shown here is derived from an EMBL/GenBank/DDBJ whole genome shotgun (WGS) entry which is preliminary data.</text>
</comment>
<dbReference type="InterPro" id="IPR012337">
    <property type="entry name" value="RNaseH-like_sf"/>
</dbReference>
<evidence type="ECO:0000256" key="2">
    <source>
        <dbReference type="ARBA" id="ARBA00022737"/>
    </source>
</evidence>
<gene>
    <name evidence="5" type="ORF">Tci_006251</name>
</gene>
<comment type="similarity">
    <text evidence="1">Belongs to the PPR family. P subfamily.</text>
</comment>
<evidence type="ECO:0000259" key="4">
    <source>
        <dbReference type="Pfam" id="PF05699"/>
    </source>
</evidence>
<feature type="repeat" description="PPR" evidence="3">
    <location>
        <begin position="635"/>
        <end position="669"/>
    </location>
</feature>
<dbReference type="Gene3D" id="1.25.40.10">
    <property type="entry name" value="Tetratricopeptide repeat domain"/>
    <property type="match status" value="5"/>
</dbReference>
<dbReference type="InterPro" id="IPR002885">
    <property type="entry name" value="PPR_rpt"/>
</dbReference>